<dbReference type="Gene3D" id="3.30.750.44">
    <property type="match status" value="1"/>
</dbReference>
<organism evidence="6 7">
    <name type="scientific">Rhodosorus marinus</name>
    <dbReference type="NCBI Taxonomy" id="101924"/>
    <lineage>
        <taxon>Eukaryota</taxon>
        <taxon>Rhodophyta</taxon>
        <taxon>Stylonematophyceae</taxon>
        <taxon>Stylonematales</taxon>
        <taxon>Stylonemataceae</taxon>
        <taxon>Rhodosorus</taxon>
    </lineage>
</organism>
<evidence type="ECO:0000256" key="1">
    <source>
        <dbReference type="ARBA" id="ARBA00009179"/>
    </source>
</evidence>
<dbReference type="GO" id="GO:0006508">
    <property type="term" value="P:proteolysis"/>
    <property type="evidence" value="ECO:0007669"/>
    <property type="project" value="UniProtKB-KW"/>
</dbReference>
<dbReference type="SUPFAM" id="SSF50156">
    <property type="entry name" value="PDZ domain-like"/>
    <property type="match status" value="1"/>
</dbReference>
<dbReference type="Pfam" id="PF03572">
    <property type="entry name" value="Peptidase_S41"/>
    <property type="match status" value="1"/>
</dbReference>
<dbReference type="InterPro" id="IPR036034">
    <property type="entry name" value="PDZ_sf"/>
</dbReference>
<comment type="similarity">
    <text evidence="1">Belongs to the peptidase S41A family.</text>
</comment>
<dbReference type="PROSITE" id="PS50106">
    <property type="entry name" value="PDZ"/>
    <property type="match status" value="1"/>
</dbReference>
<dbReference type="CDD" id="cd07560">
    <property type="entry name" value="Peptidase_S41_CPP"/>
    <property type="match status" value="1"/>
</dbReference>
<dbReference type="SUPFAM" id="SSF52096">
    <property type="entry name" value="ClpP/crotonase"/>
    <property type="match status" value="1"/>
</dbReference>
<evidence type="ECO:0000259" key="5">
    <source>
        <dbReference type="PROSITE" id="PS50106"/>
    </source>
</evidence>
<evidence type="ECO:0000313" key="7">
    <source>
        <dbReference type="Proteomes" id="UP001157974"/>
    </source>
</evidence>
<dbReference type="SMART" id="SM00245">
    <property type="entry name" value="TSPc"/>
    <property type="match status" value="1"/>
</dbReference>
<dbReference type="PANTHER" id="PTHR32060:SF22">
    <property type="entry name" value="CARBOXYL-TERMINAL-PROCESSING PEPTIDASE 3, CHLOROPLASTIC"/>
    <property type="match status" value="1"/>
</dbReference>
<dbReference type="Gene3D" id="2.30.42.10">
    <property type="match status" value="1"/>
</dbReference>
<dbReference type="InterPro" id="IPR041489">
    <property type="entry name" value="PDZ_6"/>
</dbReference>
<feature type="domain" description="PDZ" evidence="5">
    <location>
        <begin position="142"/>
        <end position="208"/>
    </location>
</feature>
<evidence type="ECO:0000256" key="3">
    <source>
        <dbReference type="ARBA" id="ARBA00022801"/>
    </source>
</evidence>
<dbReference type="Pfam" id="PF17820">
    <property type="entry name" value="PDZ_6"/>
    <property type="match status" value="1"/>
</dbReference>
<dbReference type="GO" id="GO:0007165">
    <property type="term" value="P:signal transduction"/>
    <property type="evidence" value="ECO:0007669"/>
    <property type="project" value="TreeGrafter"/>
</dbReference>
<reference evidence="6 7" key="1">
    <citation type="journal article" date="2023" name="Nat. Commun.">
        <title>Origin of minicircular mitochondrial genomes in red algae.</title>
        <authorList>
            <person name="Lee Y."/>
            <person name="Cho C.H."/>
            <person name="Lee Y.M."/>
            <person name="Park S.I."/>
            <person name="Yang J.H."/>
            <person name="West J.A."/>
            <person name="Bhattacharya D."/>
            <person name="Yoon H.S."/>
        </authorList>
    </citation>
    <scope>NUCLEOTIDE SEQUENCE [LARGE SCALE GENOMIC DNA]</scope>
    <source>
        <strain evidence="6 7">CCMP1338</strain>
        <tissue evidence="6">Whole cell</tissue>
    </source>
</reference>
<accession>A0AAV8UQ32</accession>
<dbReference type="PANTHER" id="PTHR32060">
    <property type="entry name" value="TAIL-SPECIFIC PROTEASE"/>
    <property type="match status" value="1"/>
</dbReference>
<dbReference type="AlphaFoldDB" id="A0AAV8UQ32"/>
<keyword evidence="2" id="KW-0645">Protease</keyword>
<protein>
    <recommendedName>
        <fullName evidence="5">PDZ domain-containing protein</fullName>
    </recommendedName>
</protein>
<dbReference type="InterPro" id="IPR001478">
    <property type="entry name" value="PDZ"/>
</dbReference>
<evidence type="ECO:0000256" key="4">
    <source>
        <dbReference type="ARBA" id="ARBA00022825"/>
    </source>
</evidence>
<dbReference type="InterPro" id="IPR029045">
    <property type="entry name" value="ClpP/crotonase-like_dom_sf"/>
</dbReference>
<dbReference type="InterPro" id="IPR004447">
    <property type="entry name" value="Peptidase_S41A"/>
</dbReference>
<dbReference type="Gene3D" id="3.90.226.10">
    <property type="entry name" value="2-enoyl-CoA Hydratase, Chain A, domain 1"/>
    <property type="match status" value="1"/>
</dbReference>
<dbReference type="GO" id="GO:0008236">
    <property type="term" value="F:serine-type peptidase activity"/>
    <property type="evidence" value="ECO:0007669"/>
    <property type="project" value="UniProtKB-KW"/>
</dbReference>
<proteinExistence type="inferred from homology"/>
<dbReference type="EMBL" id="JAMWBK010000007">
    <property type="protein sequence ID" value="KAJ8903188.1"/>
    <property type="molecule type" value="Genomic_DNA"/>
</dbReference>
<name>A0AAV8UQ32_9RHOD</name>
<keyword evidence="3" id="KW-0378">Hydrolase</keyword>
<dbReference type="SMART" id="SM00228">
    <property type="entry name" value="PDZ"/>
    <property type="match status" value="1"/>
</dbReference>
<keyword evidence="7" id="KW-1185">Reference proteome</keyword>
<comment type="caution">
    <text evidence="6">The sequence shown here is derived from an EMBL/GenBank/DDBJ whole genome shotgun (WGS) entry which is preliminary data.</text>
</comment>
<dbReference type="GO" id="GO:0004175">
    <property type="term" value="F:endopeptidase activity"/>
    <property type="evidence" value="ECO:0007669"/>
    <property type="project" value="TreeGrafter"/>
</dbReference>
<dbReference type="Proteomes" id="UP001157974">
    <property type="component" value="Unassembled WGS sequence"/>
</dbReference>
<gene>
    <name evidence="6" type="ORF">NDN08_004298</name>
</gene>
<sequence length="479" mass="52852">MVLDFIVVPSWRTRRWRGSGRFSSPRRHVFPIDLPGTPVLVATVTDSAKSLSPQEWKHREIAEKVWLDARENFVDPTMNGLDWDLVKKDLLSRRLHTKADLYASLKWMLSLLNDPYTTLLPPADYSTFRESIEGSEIGIGASVRLRNNSSSLLPGLLNIFSPSKKPRDVELCDVLKGGPALRAGLKEGDVVVAVDRRPTSTMCIKDISDSLHGKDRTRVELLIQEAPGTFRKFSVKREKVQIDTVFSETVVVGSENKKQNVAYLQVREWSKNSFKESVRALGGFLAEDGNPVDALVIDLRDNSGGVLPDAIEFTRLFVRKKGAKLVNFVVRGEMSSSVVETSTFASVRDAILDLQSGTKWRRKSAVSDRIPICVLVNQHTASASELVAAALRDNCRATIVGTKTYGKSSIQSVVQLEDGEAAFKLTIATYTTPLGEPITGIVPDIVADYLPKGKRVAAHIFPRLAGKLSRKLSTCSPPP</sequence>
<keyword evidence="4" id="KW-0720">Serine protease</keyword>
<evidence type="ECO:0000313" key="6">
    <source>
        <dbReference type="EMBL" id="KAJ8903188.1"/>
    </source>
</evidence>
<dbReference type="InterPro" id="IPR005151">
    <property type="entry name" value="Tail-specific_protease"/>
</dbReference>
<evidence type="ECO:0000256" key="2">
    <source>
        <dbReference type="ARBA" id="ARBA00022670"/>
    </source>
</evidence>